<organism evidence="1">
    <name type="scientific">plant metagenome</name>
    <dbReference type="NCBI Taxonomy" id="1297885"/>
    <lineage>
        <taxon>unclassified sequences</taxon>
        <taxon>metagenomes</taxon>
        <taxon>organismal metagenomes</taxon>
    </lineage>
</organism>
<gene>
    <name evidence="1" type="ORF">ANK1_4186</name>
    <name evidence="2" type="ORF">ANK2_4187</name>
</gene>
<accession>A0A484Q6U4</accession>
<dbReference type="AlphaFoldDB" id="A0A484Q6U4"/>
<evidence type="ECO:0000313" key="1">
    <source>
        <dbReference type="EMBL" id="VFR32539.1"/>
    </source>
</evidence>
<dbReference type="EMBL" id="CAADIA010000006">
    <property type="protein sequence ID" value="VFR32539.1"/>
    <property type="molecule type" value="Genomic_DNA"/>
</dbReference>
<protein>
    <submittedName>
        <fullName evidence="1">Uncharacterized protein</fullName>
    </submittedName>
</protein>
<proteinExistence type="predicted"/>
<evidence type="ECO:0000313" key="2">
    <source>
        <dbReference type="EMBL" id="VFR61361.1"/>
    </source>
</evidence>
<dbReference type="EMBL" id="CAADIF010000005">
    <property type="protein sequence ID" value="VFR61361.1"/>
    <property type="molecule type" value="Genomic_DNA"/>
</dbReference>
<sequence length="108" mass="12216">MIVHLNTEGQLSLAERDDFKRLHCEFAQPISHAPAVRQQLAGIAEIEGTEAAWIELDWMRRQAPPTVATWLHDLEQMLARAKLHGWVSPDGRRVRAHVIWAAPQTPAP</sequence>
<name>A0A484Q6U4_9ZZZZ</name>
<reference evidence="1" key="1">
    <citation type="submission" date="2019-03" db="EMBL/GenBank/DDBJ databases">
        <authorList>
            <person name="Danneels B."/>
        </authorList>
    </citation>
    <scope>NUCLEOTIDE SEQUENCE</scope>
</reference>